<evidence type="ECO:0000256" key="4">
    <source>
        <dbReference type="ARBA" id="ARBA00023136"/>
    </source>
</evidence>
<feature type="domain" description="Inositolphosphotransferase Aur1/Ipt1" evidence="6">
    <location>
        <begin position="150"/>
        <end position="346"/>
    </location>
</feature>
<reference evidence="7 8" key="1">
    <citation type="journal article" date="2009" name="Int. J. Syst. Evol. Microbiol.">
        <title>Nocardioides caeni sp. nov., isolated from wastewater.</title>
        <authorList>
            <person name="Yoon J.H."/>
            <person name="Kang S.J."/>
            <person name="Park S."/>
            <person name="Kim W."/>
            <person name="Oh T.K."/>
        </authorList>
    </citation>
    <scope>NUCLEOTIDE SEQUENCE [LARGE SCALE GENOMIC DNA]</scope>
    <source>
        <strain evidence="7 8">DSM 23134</strain>
    </source>
</reference>
<dbReference type="RefSeq" id="WP_136562949.1">
    <property type="nucleotide sequence ID" value="NZ_STGW01000006.1"/>
</dbReference>
<dbReference type="CDD" id="cd03386">
    <property type="entry name" value="PAP2_Aur1_like"/>
    <property type="match status" value="1"/>
</dbReference>
<feature type="transmembrane region" description="Helical" evidence="5">
    <location>
        <begin position="60"/>
        <end position="78"/>
    </location>
</feature>
<keyword evidence="8" id="KW-1185">Reference proteome</keyword>
<gene>
    <name evidence="7" type="ORF">E9934_11055</name>
</gene>
<feature type="transmembrane region" description="Helical" evidence="5">
    <location>
        <begin position="209"/>
        <end position="230"/>
    </location>
</feature>
<dbReference type="EMBL" id="STGW01000006">
    <property type="protein sequence ID" value="THV12915.1"/>
    <property type="molecule type" value="Genomic_DNA"/>
</dbReference>
<feature type="transmembrane region" description="Helical" evidence="5">
    <location>
        <begin position="280"/>
        <end position="302"/>
    </location>
</feature>
<feature type="transmembrane region" description="Helical" evidence="5">
    <location>
        <begin position="333"/>
        <end position="350"/>
    </location>
</feature>
<comment type="caution">
    <text evidence="7">The sequence shown here is derived from an EMBL/GenBank/DDBJ whole genome shotgun (WGS) entry which is preliminary data.</text>
</comment>
<evidence type="ECO:0000259" key="6">
    <source>
        <dbReference type="Pfam" id="PF14378"/>
    </source>
</evidence>
<dbReference type="Proteomes" id="UP000307087">
    <property type="component" value="Unassembled WGS sequence"/>
</dbReference>
<dbReference type="Pfam" id="PF14378">
    <property type="entry name" value="PAP2_3"/>
    <property type="match status" value="1"/>
</dbReference>
<proteinExistence type="predicted"/>
<accession>A0A4S8N9Y2</accession>
<feature type="transmembrane region" description="Helical" evidence="5">
    <location>
        <begin position="104"/>
        <end position="121"/>
    </location>
</feature>
<evidence type="ECO:0000313" key="8">
    <source>
        <dbReference type="Proteomes" id="UP000307087"/>
    </source>
</evidence>
<dbReference type="PANTHER" id="PTHR31310">
    <property type="match status" value="1"/>
</dbReference>
<dbReference type="InterPro" id="IPR026841">
    <property type="entry name" value="Aur1/Ipt1"/>
</dbReference>
<feature type="transmembrane region" description="Helical" evidence="5">
    <location>
        <begin position="309"/>
        <end position="327"/>
    </location>
</feature>
<dbReference type="PANTHER" id="PTHR31310:SF7">
    <property type="entry name" value="PA-PHOSPHATASE RELATED-FAMILY PROTEIN DDB_G0268928"/>
    <property type="match status" value="1"/>
</dbReference>
<evidence type="ECO:0000256" key="2">
    <source>
        <dbReference type="ARBA" id="ARBA00022692"/>
    </source>
</evidence>
<evidence type="ECO:0000256" key="3">
    <source>
        <dbReference type="ARBA" id="ARBA00022989"/>
    </source>
</evidence>
<organism evidence="7 8">
    <name type="scientific">Nocardioides caeni</name>
    <dbReference type="NCBI Taxonomy" id="574700"/>
    <lineage>
        <taxon>Bacteria</taxon>
        <taxon>Bacillati</taxon>
        <taxon>Actinomycetota</taxon>
        <taxon>Actinomycetes</taxon>
        <taxon>Propionibacteriales</taxon>
        <taxon>Nocardioidaceae</taxon>
        <taxon>Nocardioides</taxon>
    </lineage>
</organism>
<keyword evidence="2 5" id="KW-0812">Transmembrane</keyword>
<keyword evidence="4 5" id="KW-0472">Membrane</keyword>
<evidence type="ECO:0000256" key="5">
    <source>
        <dbReference type="SAM" id="Phobius"/>
    </source>
</evidence>
<dbReference type="GO" id="GO:0016020">
    <property type="term" value="C:membrane"/>
    <property type="evidence" value="ECO:0007669"/>
    <property type="project" value="UniProtKB-SubCell"/>
</dbReference>
<sequence>MAVNQARPRPQAPTSYRRAYTVLIGTAAIMGGLAIFAAVSLDRPLLDPEGSFLGPSYIRLPLLLFGALLLDLLPLTIWKARGRASRVAPIVRHRLRTHWTKERATLVALGVICFYITYVSYRNLKSFLPFVRAADDSTAETPKALSYDRELHLMDKVMFFGHDPSDILHSLLGKTITAEILSPVYLVFLPLVPLALTAWLVWSRNMSYGYWFVTAQCLAWSLGTLSYYLLPTLGPGIWNPSEYYGVDGLAHTGTTDLMNAIVNARGRVLYGGATGSVNSIAGFASLHCAITLLFALMVQYTLRSKLIKWIFWVNFGLTVVATLYFGWHYVADDIAGIAIAVIAFYVGGLARGQKFDSLTHTHPTTTTSKVPVDAD</sequence>
<dbReference type="OrthoDB" id="5171662at2"/>
<name>A0A4S8N9Y2_9ACTN</name>
<feature type="transmembrane region" description="Helical" evidence="5">
    <location>
        <begin position="20"/>
        <end position="40"/>
    </location>
</feature>
<evidence type="ECO:0000313" key="7">
    <source>
        <dbReference type="EMBL" id="THV12915.1"/>
    </source>
</evidence>
<comment type="subcellular location">
    <subcellularLocation>
        <location evidence="1">Membrane</location>
        <topology evidence="1">Multi-pass membrane protein</topology>
    </subcellularLocation>
</comment>
<dbReference type="AlphaFoldDB" id="A0A4S8N9Y2"/>
<evidence type="ECO:0000256" key="1">
    <source>
        <dbReference type="ARBA" id="ARBA00004141"/>
    </source>
</evidence>
<dbReference type="InterPro" id="IPR052185">
    <property type="entry name" value="IPC_Synthase-Related"/>
</dbReference>
<protein>
    <submittedName>
        <fullName evidence="7">Inositol phosphorylceramide synthase</fullName>
    </submittedName>
</protein>
<feature type="transmembrane region" description="Helical" evidence="5">
    <location>
        <begin position="180"/>
        <end position="202"/>
    </location>
</feature>
<keyword evidence="3 5" id="KW-1133">Transmembrane helix</keyword>